<reference evidence="4" key="1">
    <citation type="submission" date="2025-08" db="UniProtKB">
        <authorList>
            <consortium name="RefSeq"/>
        </authorList>
    </citation>
    <scope>IDENTIFICATION</scope>
</reference>
<dbReference type="SUPFAM" id="SSF56801">
    <property type="entry name" value="Acetyl-CoA synthetase-like"/>
    <property type="match status" value="1"/>
</dbReference>
<dbReference type="PANTHER" id="PTHR24096">
    <property type="entry name" value="LONG-CHAIN-FATTY-ACID--COA LIGASE"/>
    <property type="match status" value="1"/>
</dbReference>
<dbReference type="RefSeq" id="XP_012942397.1">
    <property type="nucleotide sequence ID" value="XM_013086943.2"/>
</dbReference>
<protein>
    <submittedName>
        <fullName evidence="4">4-coumarate--CoA ligase</fullName>
    </submittedName>
</protein>
<dbReference type="Proteomes" id="UP000694888">
    <property type="component" value="Unplaced"/>
</dbReference>
<accession>A0ABM1A7L3</accession>
<gene>
    <name evidence="4" type="primary">LOC101856045</name>
</gene>
<organism evidence="3 4">
    <name type="scientific">Aplysia californica</name>
    <name type="common">California sea hare</name>
    <dbReference type="NCBI Taxonomy" id="6500"/>
    <lineage>
        <taxon>Eukaryota</taxon>
        <taxon>Metazoa</taxon>
        <taxon>Spiralia</taxon>
        <taxon>Lophotrochozoa</taxon>
        <taxon>Mollusca</taxon>
        <taxon>Gastropoda</taxon>
        <taxon>Heterobranchia</taxon>
        <taxon>Euthyneura</taxon>
        <taxon>Tectipleura</taxon>
        <taxon>Aplysiida</taxon>
        <taxon>Aplysioidea</taxon>
        <taxon>Aplysiidae</taxon>
        <taxon>Aplysia</taxon>
    </lineage>
</organism>
<dbReference type="Pfam" id="PF13193">
    <property type="entry name" value="AMP-binding_C"/>
    <property type="match status" value="1"/>
</dbReference>
<evidence type="ECO:0000313" key="3">
    <source>
        <dbReference type="Proteomes" id="UP000694888"/>
    </source>
</evidence>
<evidence type="ECO:0000313" key="4">
    <source>
        <dbReference type="RefSeq" id="XP_012942397.1"/>
    </source>
</evidence>
<name>A0ABM1A7L3_APLCA</name>
<dbReference type="InterPro" id="IPR025110">
    <property type="entry name" value="AMP-bd_C"/>
</dbReference>
<dbReference type="Pfam" id="PF00501">
    <property type="entry name" value="AMP-binding"/>
    <property type="match status" value="1"/>
</dbReference>
<keyword evidence="3" id="KW-1185">Reference proteome</keyword>
<dbReference type="Gene3D" id="3.40.50.12780">
    <property type="entry name" value="N-terminal domain of ligase-like"/>
    <property type="match status" value="1"/>
</dbReference>
<dbReference type="CDD" id="cd05911">
    <property type="entry name" value="Firefly_Luc_like"/>
    <property type="match status" value="1"/>
</dbReference>
<feature type="domain" description="AMP-dependent synthetase/ligase" evidence="1">
    <location>
        <begin position="104"/>
        <end position="465"/>
    </location>
</feature>
<dbReference type="InterPro" id="IPR020845">
    <property type="entry name" value="AMP-binding_CS"/>
</dbReference>
<dbReference type="PANTHER" id="PTHR24096:SF422">
    <property type="entry name" value="BCDNA.GH02901"/>
    <property type="match status" value="1"/>
</dbReference>
<dbReference type="PROSITE" id="PS00455">
    <property type="entry name" value="AMP_BINDING"/>
    <property type="match status" value="1"/>
</dbReference>
<evidence type="ECO:0000259" key="2">
    <source>
        <dbReference type="Pfam" id="PF13193"/>
    </source>
</evidence>
<sequence>MVTRLRGLLQCPTLLSRSLYGTRGADTFKPSMIARSLSANGRPNQMNAKARCVPTNQSPVFVSSRCLSSDGAPHTGLVSPDLILRSPLPDITIPDMCVHEFVFQKCDEFSNSIAVEDFHTGESYTYAQVKENSLRLASALHRLGLRHGDVLLAFTPNTIHFPLVMLACSCLGVMFTAANPSFKPAELRHQLIDSGATAVFADQSLADTVTQAVDCPELTARQMHLFAFGSAPGFQPFADLLSSEDTSCPDVAVKPRDDVYTLPYSSGTTGLPKGVMLTHYNILANILQLNTSTNMEAGDPCMGLMPMFHIYGMVAIQYALFTRGCKLVTLQKFEPESFLQCMQNKKIVYCNVVPPLAIFLAKHPLVDKYDMSSLRQVTSGAAPLGSEVSEEFQKRLPHVVLNQGYGLTETSPATNFDTVGITGSVGPLLPNTLAKVLDLETGEALGPGQSGEYCIRGPQVMKGYLNNEKATKEMIDPEGWLRTGDVVRYTEDGVVFVEDRVKELIKYKGSQVAPAELEALLLSHPALSDVGVVGIPDELAGELPKAFVVKKANSSVTEEELIQFVEDQVTSVKCLRGGVQFVTEVPKTPSGKILRRILKEL</sequence>
<dbReference type="InterPro" id="IPR042099">
    <property type="entry name" value="ANL_N_sf"/>
</dbReference>
<dbReference type="GeneID" id="101856045"/>
<proteinExistence type="predicted"/>
<dbReference type="InterPro" id="IPR045851">
    <property type="entry name" value="AMP-bd_C_sf"/>
</dbReference>
<feature type="domain" description="AMP-binding enzyme C-terminal" evidence="2">
    <location>
        <begin position="516"/>
        <end position="592"/>
    </location>
</feature>
<dbReference type="GO" id="GO:0016874">
    <property type="term" value="F:ligase activity"/>
    <property type="evidence" value="ECO:0007669"/>
    <property type="project" value="UniProtKB-KW"/>
</dbReference>
<dbReference type="Gene3D" id="3.30.300.30">
    <property type="match status" value="1"/>
</dbReference>
<keyword evidence="4" id="KW-0436">Ligase</keyword>
<dbReference type="InterPro" id="IPR000873">
    <property type="entry name" value="AMP-dep_synth/lig_dom"/>
</dbReference>
<evidence type="ECO:0000259" key="1">
    <source>
        <dbReference type="Pfam" id="PF00501"/>
    </source>
</evidence>